<accession>A0ABY7ETI2</accession>
<evidence type="ECO:0000259" key="3">
    <source>
        <dbReference type="PROSITE" id="PS00498"/>
    </source>
</evidence>
<dbReference type="PANTHER" id="PTHR11474:SF126">
    <property type="entry name" value="TYROSINASE-LIKE PROTEIN TYR-1-RELATED"/>
    <property type="match status" value="1"/>
</dbReference>
<gene>
    <name evidence="4" type="ORF">MAR_026429</name>
</gene>
<dbReference type="InterPro" id="IPR008922">
    <property type="entry name" value="Di-copper_centre_dom_sf"/>
</dbReference>
<reference evidence="4" key="1">
    <citation type="submission" date="2022-11" db="EMBL/GenBank/DDBJ databases">
        <title>Centuries of genome instability and evolution in soft-shell clam transmissible cancer (bioRxiv).</title>
        <authorList>
            <person name="Hart S.F.M."/>
            <person name="Yonemitsu M.A."/>
            <person name="Giersch R.M."/>
            <person name="Beal B.F."/>
            <person name="Arriagada G."/>
            <person name="Davis B.W."/>
            <person name="Ostrander E.A."/>
            <person name="Goff S.P."/>
            <person name="Metzger M.J."/>
        </authorList>
    </citation>
    <scope>NUCLEOTIDE SEQUENCE</scope>
    <source>
        <strain evidence="4">MELC-2E11</strain>
        <tissue evidence="4">Siphon/mantle</tissue>
    </source>
</reference>
<evidence type="ECO:0000256" key="1">
    <source>
        <dbReference type="ARBA" id="ARBA00022723"/>
    </source>
</evidence>
<dbReference type="SUPFAM" id="SSF48056">
    <property type="entry name" value="Di-copper centre-containing domain"/>
    <property type="match status" value="1"/>
</dbReference>
<evidence type="ECO:0000256" key="2">
    <source>
        <dbReference type="ARBA" id="ARBA00023008"/>
    </source>
</evidence>
<sequence length="312" mass="34627">MHEFCMISVNVYRFEEALRMHEPGVALPYWDSTLDDAMDNPVSSLLWTSKYMGNGDGDVVSGPAAGWVSAVGRLQRQFGRFSRLMKKPDIDQIMTKCLLKEIESPTANGTNNLEWRHGGPHVWVGGDMSGLDTAAYDPVFFMHHAFIDYIWEKFRRRQMTVCGKDPSTDYPTVSTYSDAHRPYDAMVGFKSWTNLDGIRSSWTDNWYSYADSPTCSDCCPGCGYPPPIVCDYVRNMCVAASRFNASHIIARGSDGLAQFETGAFSAELGLPLEKTAVLTRNRGRLFAAPPSDGRTVFTAATDILTARSGGTF</sequence>
<evidence type="ECO:0000313" key="4">
    <source>
        <dbReference type="EMBL" id="WAR12249.1"/>
    </source>
</evidence>
<dbReference type="EMBL" id="CP111019">
    <property type="protein sequence ID" value="WAR12249.1"/>
    <property type="molecule type" value="Genomic_DNA"/>
</dbReference>
<proteinExistence type="predicted"/>
<organism evidence="4 5">
    <name type="scientific">Mya arenaria</name>
    <name type="common">Soft-shell clam</name>
    <dbReference type="NCBI Taxonomy" id="6604"/>
    <lineage>
        <taxon>Eukaryota</taxon>
        <taxon>Metazoa</taxon>
        <taxon>Spiralia</taxon>
        <taxon>Lophotrochozoa</taxon>
        <taxon>Mollusca</taxon>
        <taxon>Bivalvia</taxon>
        <taxon>Autobranchia</taxon>
        <taxon>Heteroconchia</taxon>
        <taxon>Euheterodonta</taxon>
        <taxon>Imparidentia</taxon>
        <taxon>Neoheterodontei</taxon>
        <taxon>Myida</taxon>
        <taxon>Myoidea</taxon>
        <taxon>Myidae</taxon>
        <taxon>Mya</taxon>
    </lineage>
</organism>
<feature type="domain" description="Tyrosinase copper-binding" evidence="3">
    <location>
        <begin position="137"/>
        <end position="148"/>
    </location>
</feature>
<dbReference type="Gene3D" id="1.10.1280.10">
    <property type="entry name" value="Di-copper center containing domain from catechol oxidase"/>
    <property type="match status" value="1"/>
</dbReference>
<dbReference type="InterPro" id="IPR002227">
    <property type="entry name" value="Tyrosinase_Cu-bd"/>
</dbReference>
<dbReference type="PROSITE" id="PS00498">
    <property type="entry name" value="TYROSINASE_2"/>
    <property type="match status" value="1"/>
</dbReference>
<protein>
    <submittedName>
        <fullName evidence="4">TYR3-like protein</fullName>
    </submittedName>
</protein>
<keyword evidence="5" id="KW-1185">Reference proteome</keyword>
<keyword evidence="1" id="KW-0479">Metal-binding</keyword>
<dbReference type="InterPro" id="IPR050316">
    <property type="entry name" value="Tyrosinase/Hemocyanin"/>
</dbReference>
<name>A0ABY7ETI2_MYAAR</name>
<keyword evidence="2" id="KW-0186">Copper</keyword>
<dbReference type="Proteomes" id="UP001164746">
    <property type="component" value="Chromosome 8"/>
</dbReference>
<evidence type="ECO:0000313" key="5">
    <source>
        <dbReference type="Proteomes" id="UP001164746"/>
    </source>
</evidence>
<dbReference type="PRINTS" id="PR00092">
    <property type="entry name" value="TYROSINASE"/>
</dbReference>
<dbReference type="Pfam" id="PF00264">
    <property type="entry name" value="Tyrosinase"/>
    <property type="match status" value="1"/>
</dbReference>
<dbReference type="PANTHER" id="PTHR11474">
    <property type="entry name" value="TYROSINASE FAMILY MEMBER"/>
    <property type="match status" value="1"/>
</dbReference>